<proteinExistence type="predicted"/>
<dbReference type="Gene3D" id="1.10.1220.10">
    <property type="entry name" value="Met repressor-like"/>
    <property type="match status" value="1"/>
</dbReference>
<dbReference type="SUPFAM" id="SSF47598">
    <property type="entry name" value="Ribbon-helix-helix"/>
    <property type="match status" value="1"/>
</dbReference>
<name>A0AAE3B6N8_9RHOB</name>
<dbReference type="RefSeq" id="WP_203241977.1">
    <property type="nucleotide sequence ID" value="NZ_JAFBRH010000002.1"/>
</dbReference>
<dbReference type="Pfam" id="PF22513">
    <property type="entry name" value="FitA-like_RHH"/>
    <property type="match status" value="1"/>
</dbReference>
<dbReference type="EMBL" id="JAFBRM010000002">
    <property type="protein sequence ID" value="MBM1713626.1"/>
    <property type="molecule type" value="Genomic_DNA"/>
</dbReference>
<reference evidence="2 3" key="1">
    <citation type="submission" date="2021-01" db="EMBL/GenBank/DDBJ databases">
        <title>Diatom-associated Roseobacters Show Island Model of Population Structure.</title>
        <authorList>
            <person name="Qu L."/>
            <person name="Feng X."/>
            <person name="Chen Y."/>
            <person name="Li L."/>
            <person name="Wang X."/>
            <person name="Hu Z."/>
            <person name="Wang H."/>
            <person name="Luo H."/>
        </authorList>
    </citation>
    <scope>NUCLEOTIDE SEQUENCE [LARGE SCALE GENOMIC DNA]</scope>
    <source>
        <strain evidence="2 3">TR60-84</strain>
    </source>
</reference>
<evidence type="ECO:0000313" key="2">
    <source>
        <dbReference type="EMBL" id="MBM1713626.1"/>
    </source>
</evidence>
<accession>A0AAE3B6N8</accession>
<keyword evidence="3" id="KW-1185">Reference proteome</keyword>
<comment type="caution">
    <text evidence="2">The sequence shown here is derived from an EMBL/GenBank/DDBJ whole genome shotgun (WGS) entry which is preliminary data.</text>
</comment>
<evidence type="ECO:0000313" key="3">
    <source>
        <dbReference type="Proteomes" id="UP000732193"/>
    </source>
</evidence>
<dbReference type="GO" id="GO:0006355">
    <property type="term" value="P:regulation of DNA-templated transcription"/>
    <property type="evidence" value="ECO:0007669"/>
    <property type="project" value="InterPro"/>
</dbReference>
<dbReference type="InterPro" id="IPR013321">
    <property type="entry name" value="Arc_rbn_hlx_hlx"/>
</dbReference>
<dbReference type="AlphaFoldDB" id="A0AAE3B6N8"/>
<dbReference type="Proteomes" id="UP000732193">
    <property type="component" value="Unassembled WGS sequence"/>
</dbReference>
<gene>
    <name evidence="2" type="ORF">JQV55_08635</name>
</gene>
<dbReference type="InterPro" id="IPR053853">
    <property type="entry name" value="FitA-like_RHH"/>
</dbReference>
<protein>
    <recommendedName>
        <fullName evidence="1">Antitoxin FitA-like ribbon-helix-helix domain-containing protein</fullName>
    </recommendedName>
</protein>
<evidence type="ECO:0000259" key="1">
    <source>
        <dbReference type="Pfam" id="PF22513"/>
    </source>
</evidence>
<dbReference type="InterPro" id="IPR010985">
    <property type="entry name" value="Ribbon_hlx_hlx"/>
</dbReference>
<organism evidence="2 3">
    <name type="scientific">Sulfitobacter geojensis</name>
    <dbReference type="NCBI Taxonomy" id="1342299"/>
    <lineage>
        <taxon>Bacteria</taxon>
        <taxon>Pseudomonadati</taxon>
        <taxon>Pseudomonadota</taxon>
        <taxon>Alphaproteobacteria</taxon>
        <taxon>Rhodobacterales</taxon>
        <taxon>Roseobacteraceae</taxon>
        <taxon>Sulfitobacter</taxon>
    </lineage>
</organism>
<feature type="domain" description="Antitoxin FitA-like ribbon-helix-helix" evidence="1">
    <location>
        <begin position="2"/>
        <end position="39"/>
    </location>
</feature>
<sequence length="79" mass="8784">MASITVRNLPDEVHRGLKQLAAQNNRSTEAEVRNILSTVVRQRTGGGLGTTLHKLWGNNLGEELKTQRSTDGLREVNFE</sequence>